<comment type="subunit">
    <text evidence="12">Monomer. Interacts with DnaB.</text>
</comment>
<keyword evidence="14" id="KW-0175">Coiled coil</keyword>
<keyword evidence="10 12" id="KW-0238">DNA-binding</keyword>
<dbReference type="SUPFAM" id="SSF57783">
    <property type="entry name" value="Zinc beta-ribbon"/>
    <property type="match status" value="1"/>
</dbReference>
<dbReference type="PANTHER" id="PTHR30313">
    <property type="entry name" value="DNA PRIMASE"/>
    <property type="match status" value="1"/>
</dbReference>
<keyword evidence="1 12" id="KW-0240">DNA-directed RNA polymerase</keyword>
<dbReference type="SUPFAM" id="SSF48024">
    <property type="entry name" value="N-terminal domain of DnaB helicase"/>
    <property type="match status" value="1"/>
</dbReference>
<keyword evidence="11 12" id="KW-0804">Transcription</keyword>
<keyword evidence="6 12" id="KW-0479">Metal-binding</keyword>
<comment type="function">
    <text evidence="12 13">RNA polymerase that catalyzes the synthesis of short RNA molecules used as primers for DNA polymerase during DNA replication.</text>
</comment>
<dbReference type="InterPro" id="IPR016136">
    <property type="entry name" value="DNA_helicase_N/primase_C"/>
</dbReference>
<dbReference type="SUPFAM" id="SSF56731">
    <property type="entry name" value="DNA primase core"/>
    <property type="match status" value="1"/>
</dbReference>
<comment type="cofactor">
    <cofactor evidence="12 13">
        <name>Zn(2+)</name>
        <dbReference type="ChEBI" id="CHEBI:29105"/>
    </cofactor>
    <text evidence="12 13">Binds 1 zinc ion per monomer.</text>
</comment>
<protein>
    <recommendedName>
        <fullName evidence="12 13">DNA primase</fullName>
        <ecNumber evidence="12">2.7.7.101</ecNumber>
    </recommendedName>
</protein>
<feature type="domain" description="Toprim" evidence="15">
    <location>
        <begin position="260"/>
        <end position="341"/>
    </location>
</feature>
<evidence type="ECO:0000256" key="2">
    <source>
        <dbReference type="ARBA" id="ARBA00022515"/>
    </source>
</evidence>
<dbReference type="Pfam" id="PF10410">
    <property type="entry name" value="DnaB_bind"/>
    <property type="match status" value="1"/>
</dbReference>
<dbReference type="InterPro" id="IPR002694">
    <property type="entry name" value="Znf_CHC2"/>
</dbReference>
<feature type="zinc finger region" description="CHC2-type" evidence="12">
    <location>
        <begin position="40"/>
        <end position="64"/>
    </location>
</feature>
<dbReference type="HAMAP" id="MF_00974">
    <property type="entry name" value="DNA_primase_DnaG"/>
    <property type="match status" value="1"/>
</dbReference>
<evidence type="ECO:0000313" key="17">
    <source>
        <dbReference type="Proteomes" id="UP001296943"/>
    </source>
</evidence>
<dbReference type="InterPro" id="IPR037068">
    <property type="entry name" value="DNA_primase_core_N_sf"/>
</dbReference>
<dbReference type="InterPro" id="IPR006295">
    <property type="entry name" value="DNA_primase_DnaG"/>
</dbReference>
<keyword evidence="3 12" id="KW-0808">Transferase</keyword>
<dbReference type="EMBL" id="JAFBDR010000001">
    <property type="protein sequence ID" value="MBM7569637.1"/>
    <property type="molecule type" value="Genomic_DNA"/>
</dbReference>
<gene>
    <name evidence="12" type="primary">dnaG</name>
    <name evidence="16" type="ORF">JOC48_000106</name>
</gene>
<evidence type="ECO:0000256" key="9">
    <source>
        <dbReference type="ARBA" id="ARBA00022842"/>
    </source>
</evidence>
<dbReference type="InterPro" id="IPR036185">
    <property type="entry name" value="DNA_heli_DnaB-like_N_sf"/>
</dbReference>
<dbReference type="Gene3D" id="1.10.860.10">
    <property type="entry name" value="DNAb Helicase, Chain A"/>
    <property type="match status" value="1"/>
</dbReference>
<dbReference type="InterPro" id="IPR034151">
    <property type="entry name" value="TOPRIM_DnaG_bac"/>
</dbReference>
<dbReference type="Gene3D" id="3.40.1360.10">
    <property type="match status" value="1"/>
</dbReference>
<evidence type="ECO:0000256" key="14">
    <source>
        <dbReference type="SAM" id="Coils"/>
    </source>
</evidence>
<dbReference type="InterPro" id="IPR006171">
    <property type="entry name" value="TOPRIM_dom"/>
</dbReference>
<comment type="catalytic activity">
    <reaction evidence="12">
        <text>ssDNA + n NTP = ssDNA/pppN(pN)n-1 hybrid + (n-1) diphosphate.</text>
        <dbReference type="EC" id="2.7.7.101"/>
    </reaction>
</comment>
<dbReference type="InterPro" id="IPR050219">
    <property type="entry name" value="DnaG_primase"/>
</dbReference>
<dbReference type="InterPro" id="IPR013264">
    <property type="entry name" value="DNAG_N"/>
</dbReference>
<evidence type="ECO:0000256" key="1">
    <source>
        <dbReference type="ARBA" id="ARBA00022478"/>
    </source>
</evidence>
<evidence type="ECO:0000256" key="8">
    <source>
        <dbReference type="ARBA" id="ARBA00022833"/>
    </source>
</evidence>
<keyword evidence="17" id="KW-1185">Reference proteome</keyword>
<dbReference type="Gene3D" id="3.90.580.10">
    <property type="entry name" value="Zinc finger, CHC2-type domain"/>
    <property type="match status" value="1"/>
</dbReference>
<keyword evidence="5 12" id="KW-0235">DNA replication</keyword>
<dbReference type="Proteomes" id="UP001296943">
    <property type="component" value="Unassembled WGS sequence"/>
</dbReference>
<evidence type="ECO:0000313" key="16">
    <source>
        <dbReference type="EMBL" id="MBM7569637.1"/>
    </source>
</evidence>
<accession>A0ABS2MUV3</accession>
<dbReference type="GO" id="GO:0016779">
    <property type="term" value="F:nucleotidyltransferase activity"/>
    <property type="evidence" value="ECO:0007669"/>
    <property type="project" value="UniProtKB-KW"/>
</dbReference>
<dbReference type="Gene3D" id="6.10.140.360">
    <property type="match status" value="1"/>
</dbReference>
<keyword evidence="8 12" id="KW-0862">Zinc</keyword>
<dbReference type="CDD" id="cd03364">
    <property type="entry name" value="TOPRIM_DnaG_primases"/>
    <property type="match status" value="1"/>
</dbReference>
<dbReference type="PROSITE" id="PS50880">
    <property type="entry name" value="TOPRIM"/>
    <property type="match status" value="1"/>
</dbReference>
<keyword evidence="7 12" id="KW-0863">Zinc-finger</keyword>
<dbReference type="PANTHER" id="PTHR30313:SF2">
    <property type="entry name" value="DNA PRIMASE"/>
    <property type="match status" value="1"/>
</dbReference>
<keyword evidence="9" id="KW-0460">Magnesium</keyword>
<dbReference type="Pfam" id="PF08275">
    <property type="entry name" value="DNAG_N"/>
    <property type="match status" value="1"/>
</dbReference>
<dbReference type="Pfam" id="PF13155">
    <property type="entry name" value="Toprim_2"/>
    <property type="match status" value="1"/>
</dbReference>
<evidence type="ECO:0000256" key="13">
    <source>
        <dbReference type="PIRNR" id="PIRNR002811"/>
    </source>
</evidence>
<dbReference type="SMART" id="SM00493">
    <property type="entry name" value="TOPRIM"/>
    <property type="match status" value="1"/>
</dbReference>
<evidence type="ECO:0000256" key="11">
    <source>
        <dbReference type="ARBA" id="ARBA00023163"/>
    </source>
</evidence>
<proteinExistence type="inferred from homology"/>
<evidence type="ECO:0000259" key="15">
    <source>
        <dbReference type="PROSITE" id="PS50880"/>
    </source>
</evidence>
<dbReference type="InterPro" id="IPR030846">
    <property type="entry name" value="DnaG_bac"/>
</dbReference>
<evidence type="ECO:0000256" key="12">
    <source>
        <dbReference type="HAMAP-Rule" id="MF_00974"/>
    </source>
</evidence>
<dbReference type="Pfam" id="PF01807">
    <property type="entry name" value="Zn_ribbon_DnaG"/>
    <property type="match status" value="1"/>
</dbReference>
<keyword evidence="4 12" id="KW-0548">Nucleotidyltransferase</keyword>
<dbReference type="InterPro" id="IPR036977">
    <property type="entry name" value="DNA_primase_Znf_CHC2"/>
</dbReference>
<comment type="caution">
    <text evidence="16">The sequence shown here is derived from an EMBL/GenBank/DDBJ whole genome shotgun (WGS) entry which is preliminary data.</text>
</comment>
<dbReference type="PIRSF" id="PIRSF002811">
    <property type="entry name" value="DnaG"/>
    <property type="match status" value="1"/>
</dbReference>
<dbReference type="EC" id="2.7.7.101" evidence="12"/>
<comment type="similarity">
    <text evidence="12 13">Belongs to the DnaG primase family.</text>
</comment>
<evidence type="ECO:0000256" key="4">
    <source>
        <dbReference type="ARBA" id="ARBA00022695"/>
    </source>
</evidence>
<evidence type="ECO:0000256" key="7">
    <source>
        <dbReference type="ARBA" id="ARBA00022771"/>
    </source>
</evidence>
<keyword evidence="2 12" id="KW-0639">Primosome</keyword>
<organism evidence="16 17">
    <name type="scientific">Aquibacillus albus</name>
    <dbReference type="NCBI Taxonomy" id="1168171"/>
    <lineage>
        <taxon>Bacteria</taxon>
        <taxon>Bacillati</taxon>
        <taxon>Bacillota</taxon>
        <taxon>Bacilli</taxon>
        <taxon>Bacillales</taxon>
        <taxon>Bacillaceae</taxon>
        <taxon>Aquibacillus</taxon>
    </lineage>
</organism>
<dbReference type="NCBIfam" id="TIGR01391">
    <property type="entry name" value="dnaG"/>
    <property type="match status" value="1"/>
</dbReference>
<dbReference type="Gene3D" id="3.90.980.10">
    <property type="entry name" value="DNA primase, catalytic core, N-terminal domain"/>
    <property type="match status" value="1"/>
</dbReference>
<dbReference type="InterPro" id="IPR019475">
    <property type="entry name" value="DNA_primase_DnaB-bd"/>
</dbReference>
<evidence type="ECO:0000256" key="10">
    <source>
        <dbReference type="ARBA" id="ARBA00023125"/>
    </source>
</evidence>
<dbReference type="RefSeq" id="WP_204497090.1">
    <property type="nucleotide sequence ID" value="NZ_JAFBDR010000001.1"/>
</dbReference>
<reference evidence="16 17" key="1">
    <citation type="submission" date="2021-01" db="EMBL/GenBank/DDBJ databases">
        <title>Genomic Encyclopedia of Type Strains, Phase IV (KMG-IV): sequencing the most valuable type-strain genomes for metagenomic binning, comparative biology and taxonomic classification.</title>
        <authorList>
            <person name="Goeker M."/>
        </authorList>
    </citation>
    <scope>NUCLEOTIDE SEQUENCE [LARGE SCALE GENOMIC DNA]</scope>
    <source>
        <strain evidence="16 17">DSM 23711</strain>
    </source>
</reference>
<evidence type="ECO:0000256" key="5">
    <source>
        <dbReference type="ARBA" id="ARBA00022705"/>
    </source>
</evidence>
<feature type="coiled-coil region" evidence="14">
    <location>
        <begin position="561"/>
        <end position="588"/>
    </location>
</feature>
<name>A0ABS2MUV3_9BACI</name>
<dbReference type="SMART" id="SM00400">
    <property type="entry name" value="ZnF_CHCC"/>
    <property type="match status" value="1"/>
</dbReference>
<evidence type="ECO:0000256" key="3">
    <source>
        <dbReference type="ARBA" id="ARBA00022679"/>
    </source>
</evidence>
<comment type="domain">
    <text evidence="12">Contains an N-terminal zinc-binding domain, a central core domain that contains the primase activity, and a C-terminal DnaB-binding domain.</text>
</comment>
<evidence type="ECO:0000256" key="6">
    <source>
        <dbReference type="ARBA" id="ARBA00022723"/>
    </source>
</evidence>
<sequence>MSNQIPEETIEEIRNSNDIVDVIGEYVQLKKQGRNFFGLCPFHGEKTPSFSVTQEKQIFHCFGCGKGGNAVTFIMEIEGFTFYQAIQHLAAKSGHTLPDNLHPNQEGHHNKEQENVLKAFEWLTKLYHHLLRHTKEGKEGYNYLISRGFNDEVIDRFQLGFSPNSKEFIAEFLEKKGFHRQLMVKAGVLTVNDQNQATDRFRGRVIFPIRNHLGKSIGFGGRTISDQEPKYLNSPESDLFRKGSLLYNFDLARASIRKEQEAVLFEGYMDVISAYKAGIQNGIATLGTSITESQAKLLRRYVDTVIICYDADRAGLQASFKAAKLLKNVGCHVKVASMPDNLDPDEYIQLYGAERFKNDVITSSDTYMAFIIRYFRKDYNLKLEGDRIQYVERVLDELALIERPIEREHFLKELANEFELSSKVLDEEIRSRRQKIGFKQDKQQQVSHTKVTKDTFQTKKMLPAFHNAERQLLAYMLHDFSIAEKVKEELGASFNVDEHKVIVTYLYAYYEAGHEPNVSHFIENLPDSSLQHLVVQIAMVPIHSNISDKEINDYIWTILSEQSHHAKIKSLKAEQKEAEKQNDSVKAAQIGMEIVEIQRQIKKSNL</sequence>